<dbReference type="EMBL" id="BDGI01000069">
    <property type="protein sequence ID" value="GAV28413.1"/>
    <property type="molecule type" value="Genomic_DNA"/>
</dbReference>
<evidence type="ECO:0000256" key="1">
    <source>
        <dbReference type="ARBA" id="ARBA00001709"/>
    </source>
</evidence>
<dbReference type="EC" id="3.1.2.4" evidence="2"/>
<evidence type="ECO:0000259" key="4">
    <source>
        <dbReference type="Pfam" id="PF16113"/>
    </source>
</evidence>
<dbReference type="SUPFAM" id="SSF52096">
    <property type="entry name" value="ClpP/crotonase"/>
    <property type="match status" value="1"/>
</dbReference>
<sequence>MLSYSKVSVKNSGLAAFSALRTMATAASKENLVDFNVLGNMRTVTLNRPKKLNALNTEMCTEIIPRLVEYSKSKSASLVLIKSNSEKAFCSGGDVIECAKNNMANESSKSIEFFQNEYNLNYLLSIYGKPVVSLVNGIVMGGGVGLSVHGAFRVVTDSTRFAMPETSIGFFSDVGTSYWLPKLDANLGYYLSLTGDELTGYDTLLMGFGTHYVPSSRFPELISRLSEIELPDLSVDRRNTKIFNHNSSSQLFAIVNSAIEEFVEEIPRTHKFKYTPEQLNTIEKCFNPKTNKFVEDIINSLKEDGSEFAIETVKKLSSKSPISLNLNWNLLSRNRNATIQESLTRELRLASKLMTNYRNNDFNDFINNKLIKKKAEIISSQYYPTLKDVPSSTVDDLISLDVYNPQSSSELENKESLENLIETLNNLKISNFSELGESVANFSKSPHHMGLPTQYEIESYVKGSKNSSNLPPVTFAETVNYFRTKYNEKAGVTNKVKLVLNRKSHPSPVDEGCIEWTD</sequence>
<dbReference type="CDD" id="cd06558">
    <property type="entry name" value="crotonase-like"/>
    <property type="match status" value="1"/>
</dbReference>
<dbReference type="GO" id="GO:0005739">
    <property type="term" value="C:mitochondrion"/>
    <property type="evidence" value="ECO:0007669"/>
    <property type="project" value="TreeGrafter"/>
</dbReference>
<accession>A0A1Q2YGA2</accession>
<dbReference type="PANTHER" id="PTHR43176">
    <property type="entry name" value="3-HYDROXYISOBUTYRYL-COA HYDROLASE-RELATED"/>
    <property type="match status" value="1"/>
</dbReference>
<evidence type="ECO:0000256" key="3">
    <source>
        <dbReference type="ARBA" id="ARBA00022801"/>
    </source>
</evidence>
<protein>
    <recommendedName>
        <fullName evidence="2">3-hydroxyisobutyryl-CoA hydrolase</fullName>
        <ecNumber evidence="2">3.1.2.4</ecNumber>
    </recommendedName>
</protein>
<evidence type="ECO:0000313" key="6">
    <source>
        <dbReference type="Proteomes" id="UP000186136"/>
    </source>
</evidence>
<dbReference type="Pfam" id="PF16113">
    <property type="entry name" value="ECH_2"/>
    <property type="match status" value="1"/>
</dbReference>
<dbReference type="InterPro" id="IPR029045">
    <property type="entry name" value="ClpP/crotonase-like_dom_sf"/>
</dbReference>
<proteinExistence type="predicted"/>
<reference evidence="5 6" key="1">
    <citation type="submission" date="2016-08" db="EMBL/GenBank/DDBJ databases">
        <title>Whole genome shotgun sequence of Pichia membranifaciens KS47-1.</title>
        <authorList>
            <person name="Konishi M."/>
            <person name="Ishida M."/>
            <person name="Arakawa T."/>
            <person name="Kato Y."/>
            <person name="Horiuchi J."/>
        </authorList>
    </citation>
    <scope>NUCLEOTIDE SEQUENCE [LARGE SCALE GENOMIC DNA]</scope>
    <source>
        <strain evidence="5 6">KS47-1</strain>
    </source>
</reference>
<keyword evidence="6" id="KW-1185">Reference proteome</keyword>
<dbReference type="AlphaFoldDB" id="A0A1Q2YGA2"/>
<dbReference type="Proteomes" id="UP000186136">
    <property type="component" value="Unassembled WGS sequence"/>
</dbReference>
<name>A0A1Q2YGA2_9ASCO</name>
<feature type="domain" description="Enoyl-CoA hydratase/isomerase" evidence="4">
    <location>
        <begin position="42"/>
        <end position="397"/>
    </location>
</feature>
<dbReference type="InterPro" id="IPR045004">
    <property type="entry name" value="ECH_dom"/>
</dbReference>
<dbReference type="GO" id="GO:0006574">
    <property type="term" value="P:L-valine catabolic process"/>
    <property type="evidence" value="ECO:0007669"/>
    <property type="project" value="TreeGrafter"/>
</dbReference>
<dbReference type="Gene3D" id="3.90.226.10">
    <property type="entry name" value="2-enoyl-CoA Hydratase, Chain A, domain 1"/>
    <property type="match status" value="1"/>
</dbReference>
<dbReference type="NCBIfam" id="NF004127">
    <property type="entry name" value="PRK05617.1"/>
    <property type="match status" value="1"/>
</dbReference>
<evidence type="ECO:0000313" key="5">
    <source>
        <dbReference type="EMBL" id="GAV28413.1"/>
    </source>
</evidence>
<gene>
    <name evidence="5" type="ORF">PMKS-001884</name>
</gene>
<comment type="catalytic activity">
    <reaction evidence="1">
        <text>3-hydroxy-2-methylpropanoyl-CoA + H2O = 3-hydroxy-2-methylpropanoate + CoA + H(+)</text>
        <dbReference type="Rhea" id="RHEA:20888"/>
        <dbReference type="ChEBI" id="CHEBI:11805"/>
        <dbReference type="ChEBI" id="CHEBI:15377"/>
        <dbReference type="ChEBI" id="CHEBI:15378"/>
        <dbReference type="ChEBI" id="CHEBI:57287"/>
        <dbReference type="ChEBI" id="CHEBI:57340"/>
        <dbReference type="EC" id="3.1.2.4"/>
    </reaction>
</comment>
<organism evidence="5 6">
    <name type="scientific">Pichia membranifaciens</name>
    <dbReference type="NCBI Taxonomy" id="4926"/>
    <lineage>
        <taxon>Eukaryota</taxon>
        <taxon>Fungi</taxon>
        <taxon>Dikarya</taxon>
        <taxon>Ascomycota</taxon>
        <taxon>Saccharomycotina</taxon>
        <taxon>Pichiomycetes</taxon>
        <taxon>Pichiales</taxon>
        <taxon>Pichiaceae</taxon>
        <taxon>Pichia</taxon>
    </lineage>
</organism>
<dbReference type="OrthoDB" id="1737613at2759"/>
<dbReference type="PANTHER" id="PTHR43176:SF3">
    <property type="entry name" value="3-HYDROXYISOBUTYRYL-COA HYDROLASE, MITOCHONDRIAL"/>
    <property type="match status" value="1"/>
</dbReference>
<comment type="caution">
    <text evidence="5">The sequence shown here is derived from an EMBL/GenBank/DDBJ whole genome shotgun (WGS) entry which is preliminary data.</text>
</comment>
<dbReference type="GO" id="GO:0003860">
    <property type="term" value="F:3-hydroxyisobutyryl-CoA hydrolase activity"/>
    <property type="evidence" value="ECO:0007669"/>
    <property type="project" value="UniProtKB-EC"/>
</dbReference>
<dbReference type="InterPro" id="IPR032259">
    <property type="entry name" value="HIBYL-CoA-H"/>
</dbReference>
<evidence type="ECO:0000256" key="2">
    <source>
        <dbReference type="ARBA" id="ARBA00011915"/>
    </source>
</evidence>
<keyword evidence="3" id="KW-0378">Hydrolase</keyword>